<dbReference type="EMBL" id="CP036271">
    <property type="protein sequence ID" value="QDT55813.1"/>
    <property type="molecule type" value="Genomic_DNA"/>
</dbReference>
<dbReference type="PANTHER" id="PTHR38595">
    <property type="entry name" value="CYTOPLASMIC PROTEIN-RELATED"/>
    <property type="match status" value="1"/>
</dbReference>
<name>A0A517SI62_9PLAN</name>
<keyword evidence="3" id="KW-1185">Reference proteome</keyword>
<evidence type="ECO:0000313" key="2">
    <source>
        <dbReference type="EMBL" id="QDT55813.1"/>
    </source>
</evidence>
<dbReference type="InterPro" id="IPR007048">
    <property type="entry name" value="IraD/Gp25-like"/>
</dbReference>
<dbReference type="InParanoid" id="A0A517SI62"/>
<dbReference type="Proteomes" id="UP000315700">
    <property type="component" value="Chromosome"/>
</dbReference>
<dbReference type="AlphaFoldDB" id="A0A517SI62"/>
<dbReference type="PANTHER" id="PTHR38595:SF1">
    <property type="entry name" value="TYPE VI SECRETION SYSTEM COMPONENT TSSE1"/>
    <property type="match status" value="1"/>
</dbReference>
<organism evidence="2 3">
    <name type="scientific">Caulifigura coniformis</name>
    <dbReference type="NCBI Taxonomy" id="2527983"/>
    <lineage>
        <taxon>Bacteria</taxon>
        <taxon>Pseudomonadati</taxon>
        <taxon>Planctomycetota</taxon>
        <taxon>Planctomycetia</taxon>
        <taxon>Planctomycetales</taxon>
        <taxon>Planctomycetaceae</taxon>
        <taxon>Caulifigura</taxon>
    </lineage>
</organism>
<proteinExistence type="predicted"/>
<sequence length="162" mass="18342">MPPIAPQQPLLPSLLDRLFDDEPDQSTEPLWRGSYRVDELREHVRRDLEFLLNTRHGRADLLEPSRELSISSLAYGLPDFTGVIGGGLESRERIRAAVERSIRDFEPRLQGVQVVVVDSENEHDRNVRLSIRALLCVNPIEEPVLFDTTVESSSGTCEVRPT</sequence>
<dbReference type="OrthoDB" id="271327at2"/>
<reference evidence="2 3" key="1">
    <citation type="submission" date="2019-02" db="EMBL/GenBank/DDBJ databases">
        <title>Deep-cultivation of Planctomycetes and their phenomic and genomic characterization uncovers novel biology.</title>
        <authorList>
            <person name="Wiegand S."/>
            <person name="Jogler M."/>
            <person name="Boedeker C."/>
            <person name="Pinto D."/>
            <person name="Vollmers J."/>
            <person name="Rivas-Marin E."/>
            <person name="Kohn T."/>
            <person name="Peeters S.H."/>
            <person name="Heuer A."/>
            <person name="Rast P."/>
            <person name="Oberbeckmann S."/>
            <person name="Bunk B."/>
            <person name="Jeske O."/>
            <person name="Meyerdierks A."/>
            <person name="Storesund J.E."/>
            <person name="Kallscheuer N."/>
            <person name="Luecker S."/>
            <person name="Lage O.M."/>
            <person name="Pohl T."/>
            <person name="Merkel B.J."/>
            <person name="Hornburger P."/>
            <person name="Mueller R.-W."/>
            <person name="Bruemmer F."/>
            <person name="Labrenz M."/>
            <person name="Spormann A.M."/>
            <person name="Op den Camp H."/>
            <person name="Overmann J."/>
            <person name="Amann R."/>
            <person name="Jetten M.S.M."/>
            <person name="Mascher T."/>
            <person name="Medema M.H."/>
            <person name="Devos D.P."/>
            <person name="Kaster A.-K."/>
            <person name="Ovreas L."/>
            <person name="Rohde M."/>
            <person name="Galperin M.Y."/>
            <person name="Jogler C."/>
        </authorList>
    </citation>
    <scope>NUCLEOTIDE SEQUENCE [LARGE SCALE GENOMIC DNA]</scope>
    <source>
        <strain evidence="2 3">Pan44</strain>
    </source>
</reference>
<dbReference type="Gene3D" id="3.10.450.40">
    <property type="match status" value="1"/>
</dbReference>
<evidence type="ECO:0000313" key="3">
    <source>
        <dbReference type="Proteomes" id="UP000315700"/>
    </source>
</evidence>
<dbReference type="RefSeq" id="WP_145032156.1">
    <property type="nucleotide sequence ID" value="NZ_CP036271.1"/>
</dbReference>
<dbReference type="SUPFAM" id="SSF160719">
    <property type="entry name" value="gpW/gp25-like"/>
    <property type="match status" value="1"/>
</dbReference>
<dbReference type="InterPro" id="IPR053176">
    <property type="entry name" value="T6SS_TssE1-like"/>
</dbReference>
<accession>A0A517SI62</accession>
<protein>
    <submittedName>
        <fullName evidence="2">Gene 25-like lysozyme</fullName>
    </submittedName>
</protein>
<feature type="domain" description="IraD/Gp25-like" evidence="1">
    <location>
        <begin position="39"/>
        <end position="138"/>
    </location>
</feature>
<evidence type="ECO:0000259" key="1">
    <source>
        <dbReference type="Pfam" id="PF04965"/>
    </source>
</evidence>
<dbReference type="InterPro" id="IPR017737">
    <property type="entry name" value="TssE1-like"/>
</dbReference>
<gene>
    <name evidence="2" type="ORF">Pan44_38610</name>
</gene>
<dbReference type="NCBIfam" id="TIGR03357">
    <property type="entry name" value="VI_zyme"/>
    <property type="match status" value="1"/>
</dbReference>
<dbReference type="Pfam" id="PF04965">
    <property type="entry name" value="GPW_gp25"/>
    <property type="match status" value="1"/>
</dbReference>
<dbReference type="KEGG" id="ccos:Pan44_38610"/>